<proteinExistence type="predicted"/>
<gene>
    <name evidence="1" type="ORF">J0895_13025</name>
</gene>
<dbReference type="RefSeq" id="WP_207088519.1">
    <property type="nucleotide sequence ID" value="NZ_JAFLQW010000346.1"/>
</dbReference>
<evidence type="ECO:0000313" key="1">
    <source>
        <dbReference type="EMBL" id="MBO0350018.1"/>
    </source>
</evidence>
<dbReference type="EMBL" id="JAFLQW010000346">
    <property type="protein sequence ID" value="MBO0350018.1"/>
    <property type="molecule type" value="Genomic_DNA"/>
</dbReference>
<comment type="caution">
    <text evidence="1">The sequence shown here is derived from an EMBL/GenBank/DDBJ whole genome shotgun (WGS) entry which is preliminary data.</text>
</comment>
<dbReference type="InterPro" id="IPR029044">
    <property type="entry name" value="Nucleotide-diphossugar_trans"/>
</dbReference>
<organism evidence="1 2">
    <name type="scientific">Phormidium pseudopriestleyi FRX01</name>
    <dbReference type="NCBI Taxonomy" id="1759528"/>
    <lineage>
        <taxon>Bacteria</taxon>
        <taxon>Bacillati</taxon>
        <taxon>Cyanobacteriota</taxon>
        <taxon>Cyanophyceae</taxon>
        <taxon>Oscillatoriophycideae</taxon>
        <taxon>Oscillatoriales</taxon>
        <taxon>Oscillatoriaceae</taxon>
        <taxon>Phormidium</taxon>
    </lineage>
</organism>
<name>A0ABS3FTA8_9CYAN</name>
<dbReference type="Proteomes" id="UP000664844">
    <property type="component" value="Unassembled WGS sequence"/>
</dbReference>
<protein>
    <submittedName>
        <fullName evidence="1">Glycosyltransferase family 2 protein</fullName>
    </submittedName>
</protein>
<dbReference type="Gene3D" id="3.90.550.10">
    <property type="entry name" value="Spore Coat Polysaccharide Biosynthesis Protein SpsA, Chain A"/>
    <property type="match status" value="1"/>
</dbReference>
<sequence>MSTSQQTISLLCPTRGRPEQALRLALSVLNTTSKPQRVELLFYVDDDDRKQSEYLDVFKTHKPKLDRFRRCGFLLGEAIGISKAWNELASRCEGNLLIMAADDQTYNDFGWDDRLDIETQKYPDEIFCMWFNEGHWQEKLCTFPIVSRKWCQTLGYFTTGLFECLYDDMWIWEIAKRVGRLHYIPDILTEHLHWGYGKAELDETYQHKQVDADKKLKPAVYRDMDLYCRTVPYRETDARRIAAVMQGQVFLSPVELMVPGKSTIFDRRDKD</sequence>
<keyword evidence="2" id="KW-1185">Reference proteome</keyword>
<reference evidence="1 2" key="1">
    <citation type="submission" date="2021-03" db="EMBL/GenBank/DDBJ databases">
        <title>Metabolic Capacity of the Antarctic Cyanobacterium Phormidium pseudopriestleyi that Sustains Oxygenic Photosynthesis in the Presence of Hydrogen Sulfide.</title>
        <authorList>
            <person name="Lumian J.E."/>
            <person name="Jungblut A.D."/>
            <person name="Dillon M.L."/>
            <person name="Hawes I."/>
            <person name="Doran P.T."/>
            <person name="Mackey T.J."/>
            <person name="Dick G.J."/>
            <person name="Grettenberger C.L."/>
            <person name="Sumner D.Y."/>
        </authorList>
    </citation>
    <scope>NUCLEOTIDE SEQUENCE [LARGE SCALE GENOMIC DNA]</scope>
    <source>
        <strain evidence="1 2">FRX01</strain>
    </source>
</reference>
<evidence type="ECO:0000313" key="2">
    <source>
        <dbReference type="Proteomes" id="UP000664844"/>
    </source>
</evidence>
<dbReference type="SUPFAM" id="SSF53448">
    <property type="entry name" value="Nucleotide-diphospho-sugar transferases"/>
    <property type="match status" value="1"/>
</dbReference>
<accession>A0ABS3FTA8</accession>